<sequence length="89" mass="9910">MTRIHSLRFSSLFATLFTLDWVLVHLDAYHLLYGCQAYQQMFTWAHTRISCISALSRALAQAPRPQTAARSAFAASQPPPATGKPMDNS</sequence>
<comment type="caution">
    <text evidence="2">The sequence shown here is derived from an EMBL/GenBank/DDBJ whole genome shotgun (WGS) entry which is preliminary data.</text>
</comment>
<reference evidence="2" key="1">
    <citation type="journal article" date="2020" name="New Phytol.">
        <title>Comparative genomics reveals dynamic genome evolution in host specialist ectomycorrhizal fungi.</title>
        <authorList>
            <person name="Lofgren L.A."/>
            <person name="Nguyen N.H."/>
            <person name="Vilgalys R."/>
            <person name="Ruytinx J."/>
            <person name="Liao H.L."/>
            <person name="Branco S."/>
            <person name="Kuo A."/>
            <person name="LaButti K."/>
            <person name="Lipzen A."/>
            <person name="Andreopoulos W."/>
            <person name="Pangilinan J."/>
            <person name="Riley R."/>
            <person name="Hundley H."/>
            <person name="Na H."/>
            <person name="Barry K."/>
            <person name="Grigoriev I.V."/>
            <person name="Stajich J.E."/>
            <person name="Kennedy P.G."/>
        </authorList>
    </citation>
    <scope>NUCLEOTIDE SEQUENCE</scope>
    <source>
        <strain evidence="2">FC423</strain>
    </source>
</reference>
<feature type="region of interest" description="Disordered" evidence="1">
    <location>
        <begin position="66"/>
        <end position="89"/>
    </location>
</feature>
<accession>A0A9P7EZC4</accession>
<evidence type="ECO:0000313" key="2">
    <source>
        <dbReference type="EMBL" id="KAG2098449.1"/>
    </source>
</evidence>
<proteinExistence type="predicted"/>
<dbReference type="Proteomes" id="UP000823399">
    <property type="component" value="Unassembled WGS sequence"/>
</dbReference>
<keyword evidence="3" id="KW-1185">Reference proteome</keyword>
<organism evidence="2 3">
    <name type="scientific">Suillus discolor</name>
    <dbReference type="NCBI Taxonomy" id="1912936"/>
    <lineage>
        <taxon>Eukaryota</taxon>
        <taxon>Fungi</taxon>
        <taxon>Dikarya</taxon>
        <taxon>Basidiomycota</taxon>
        <taxon>Agaricomycotina</taxon>
        <taxon>Agaricomycetes</taxon>
        <taxon>Agaricomycetidae</taxon>
        <taxon>Boletales</taxon>
        <taxon>Suillineae</taxon>
        <taxon>Suillaceae</taxon>
        <taxon>Suillus</taxon>
    </lineage>
</organism>
<name>A0A9P7EZC4_9AGAM</name>
<dbReference type="GeneID" id="64700704"/>
<dbReference type="AlphaFoldDB" id="A0A9P7EZC4"/>
<dbReference type="RefSeq" id="XP_041288917.1">
    <property type="nucleotide sequence ID" value="XM_041438445.1"/>
</dbReference>
<dbReference type="EMBL" id="JABBWM010000061">
    <property type="protein sequence ID" value="KAG2098449.1"/>
    <property type="molecule type" value="Genomic_DNA"/>
</dbReference>
<evidence type="ECO:0000256" key="1">
    <source>
        <dbReference type="SAM" id="MobiDB-lite"/>
    </source>
</evidence>
<evidence type="ECO:0000313" key="3">
    <source>
        <dbReference type="Proteomes" id="UP000823399"/>
    </source>
</evidence>
<protein>
    <submittedName>
        <fullName evidence="2">Uncharacterized protein</fullName>
    </submittedName>
</protein>
<gene>
    <name evidence="2" type="ORF">F5147DRAFT_714022</name>
</gene>